<evidence type="ECO:0000256" key="1">
    <source>
        <dbReference type="SAM" id="MobiDB-lite"/>
    </source>
</evidence>
<evidence type="ECO:0000313" key="2">
    <source>
        <dbReference type="EMBL" id="ACD57474.1"/>
    </source>
</evidence>
<proteinExistence type="predicted"/>
<name>A0A0K0GH48_XANOP</name>
<feature type="region of interest" description="Disordered" evidence="1">
    <location>
        <begin position="1"/>
        <end position="40"/>
    </location>
</feature>
<gene>
    <name evidence="2" type="ordered locus">PXO_04174</name>
</gene>
<protein>
    <submittedName>
        <fullName evidence="2">Uncharacterized protein</fullName>
    </submittedName>
</protein>
<accession>A0A0K0GH48</accession>
<evidence type="ECO:0000313" key="3">
    <source>
        <dbReference type="Proteomes" id="UP000001740"/>
    </source>
</evidence>
<dbReference type="AlphaFoldDB" id="A0A0K0GH48"/>
<organism evidence="2 3">
    <name type="scientific">Xanthomonas oryzae pv. oryzae (strain PXO99A)</name>
    <dbReference type="NCBI Taxonomy" id="360094"/>
    <lineage>
        <taxon>Bacteria</taxon>
        <taxon>Pseudomonadati</taxon>
        <taxon>Pseudomonadota</taxon>
        <taxon>Gammaproteobacteria</taxon>
        <taxon>Lysobacterales</taxon>
        <taxon>Lysobacteraceae</taxon>
        <taxon>Xanthomonas</taxon>
    </lineage>
</organism>
<reference evidence="2 3" key="1">
    <citation type="journal article" date="2008" name="BMC Genomics">
        <title>Genome sequence and rapid evolution of the rice pathogen Xanthomonas oryzae pv. oryzae PXO99A.</title>
        <authorList>
            <person name="Salzberg S.L."/>
            <person name="Sommer D.D."/>
            <person name="Schatz M.C."/>
            <person name="Phillippy A.M."/>
            <person name="Rabinowicz P.D."/>
            <person name="Tsuge S."/>
            <person name="Furutani A."/>
            <person name="Ochiai H."/>
            <person name="Delcher A.L."/>
            <person name="Kelley D."/>
            <person name="Madupu R."/>
            <person name="Puiu D."/>
            <person name="Radune D."/>
            <person name="Shumway M."/>
            <person name="Trapnell C."/>
            <person name="Aparna G."/>
            <person name="Jha G."/>
            <person name="Pandey A."/>
            <person name="Patil P.B."/>
            <person name="Ishihara H."/>
            <person name="Meyer D.F."/>
            <person name="Szurek B."/>
            <person name="Verdier V."/>
            <person name="Koebnik R."/>
            <person name="Dow J.M."/>
            <person name="Ryan R.P."/>
            <person name="Hirata H."/>
            <person name="Tsuyumu S."/>
            <person name="Won Lee S."/>
            <person name="Seo Y.S."/>
            <person name="Sriariyanum M."/>
            <person name="Ronald P.C."/>
            <person name="Sonti R.V."/>
            <person name="Van Sluys M.A."/>
            <person name="Leach J.E."/>
            <person name="White F.F."/>
            <person name="Bogdanove A.J."/>
        </authorList>
    </citation>
    <scope>NUCLEOTIDE SEQUENCE [LARGE SCALE GENOMIC DNA]</scope>
    <source>
        <strain evidence="2 3">PXO99A</strain>
    </source>
</reference>
<sequence>MRRPCRSMVAAGGSTKAVMSRNDAAHNRPVRVGVSPLQLR</sequence>
<dbReference type="HOGENOM" id="CLU_3384454_0_0_6"/>
<dbReference type="KEGG" id="xop:PXO_04174"/>
<dbReference type="Proteomes" id="UP000001740">
    <property type="component" value="Chromosome"/>
</dbReference>
<dbReference type="EMBL" id="CP000967">
    <property type="protein sequence ID" value="ACD57474.1"/>
    <property type="molecule type" value="Genomic_DNA"/>
</dbReference>